<dbReference type="SUPFAM" id="SSF64182">
    <property type="entry name" value="DHH phosphoesterases"/>
    <property type="match status" value="1"/>
</dbReference>
<proteinExistence type="predicted"/>
<name>G0WA40_NAUDC</name>
<dbReference type="InterPro" id="IPR038222">
    <property type="entry name" value="DHHA2_dom_sf"/>
</dbReference>
<dbReference type="eggNOG" id="KOG4129">
    <property type="taxonomic scope" value="Eukaryota"/>
</dbReference>
<comment type="cofactor">
    <cofactor evidence="1">
        <name>Mn(2+)</name>
        <dbReference type="ChEBI" id="CHEBI:29035"/>
    </cofactor>
</comment>
<dbReference type="GO" id="GO:0006798">
    <property type="term" value="P:polyphosphate catabolic process"/>
    <property type="evidence" value="ECO:0007669"/>
    <property type="project" value="EnsemblFungi"/>
</dbReference>
<evidence type="ECO:0000313" key="7">
    <source>
        <dbReference type="Proteomes" id="UP000000689"/>
    </source>
</evidence>
<keyword evidence="2" id="KW-0479">Metal-binding</keyword>
<dbReference type="InterPro" id="IPR004097">
    <property type="entry name" value="DHHA2"/>
</dbReference>
<dbReference type="AlphaFoldDB" id="G0WA40"/>
<dbReference type="KEGG" id="ndi:NDAI_0D03370"/>
<accession>G0WA40</accession>
<dbReference type="InterPro" id="IPR001667">
    <property type="entry name" value="DDH_dom"/>
</dbReference>
<dbReference type="GO" id="GO:0046872">
    <property type="term" value="F:metal ion binding"/>
    <property type="evidence" value="ECO:0007669"/>
    <property type="project" value="UniProtKB-KW"/>
</dbReference>
<evidence type="ECO:0000313" key="6">
    <source>
        <dbReference type="EMBL" id="CCD24651.1"/>
    </source>
</evidence>
<dbReference type="Proteomes" id="UP000000689">
    <property type="component" value="Chromosome 4"/>
</dbReference>
<organism evidence="6 7">
    <name type="scientific">Naumovozyma dairenensis (strain ATCC 10597 / BCRC 20456 / CBS 421 / NBRC 0211 / NRRL Y-12639)</name>
    <name type="common">Saccharomyces dairenensis</name>
    <dbReference type="NCBI Taxonomy" id="1071378"/>
    <lineage>
        <taxon>Eukaryota</taxon>
        <taxon>Fungi</taxon>
        <taxon>Dikarya</taxon>
        <taxon>Ascomycota</taxon>
        <taxon>Saccharomycotina</taxon>
        <taxon>Saccharomycetes</taxon>
        <taxon>Saccharomycetales</taxon>
        <taxon>Saccharomycetaceae</taxon>
        <taxon>Naumovozyma</taxon>
    </lineage>
</organism>
<feature type="domain" description="DHHA2" evidence="5">
    <location>
        <begin position="235"/>
        <end position="392"/>
    </location>
</feature>
<protein>
    <recommendedName>
        <fullName evidence="5">DHHA2 domain-containing protein</fullName>
    </recommendedName>
</protein>
<evidence type="ECO:0000259" key="5">
    <source>
        <dbReference type="SMART" id="SM01131"/>
    </source>
</evidence>
<dbReference type="SMART" id="SM01131">
    <property type="entry name" value="DHHA2"/>
    <property type="match status" value="1"/>
</dbReference>
<evidence type="ECO:0000256" key="3">
    <source>
        <dbReference type="ARBA" id="ARBA00022801"/>
    </source>
</evidence>
<dbReference type="Gene3D" id="3.90.1640.10">
    <property type="entry name" value="inorganic pyrophosphatase (n-terminal core)"/>
    <property type="match status" value="1"/>
</dbReference>
<dbReference type="HOGENOM" id="CLU_019358_1_0_1"/>
<evidence type="ECO:0000256" key="1">
    <source>
        <dbReference type="ARBA" id="ARBA00001936"/>
    </source>
</evidence>
<keyword evidence="7" id="KW-1185">Reference proteome</keyword>
<reference evidence="6 7" key="1">
    <citation type="journal article" date="2011" name="Proc. Natl. Acad. Sci. U.S.A.">
        <title>Evolutionary erosion of yeast sex chromosomes by mating-type switching accidents.</title>
        <authorList>
            <person name="Gordon J.L."/>
            <person name="Armisen D."/>
            <person name="Proux-Wera E."/>
            <person name="Oheigeartaigh S.S."/>
            <person name="Byrne K.P."/>
            <person name="Wolfe K.H."/>
        </authorList>
    </citation>
    <scope>NUCLEOTIDE SEQUENCE [LARGE SCALE GENOMIC DNA]</scope>
    <source>
        <strain evidence="7">ATCC 10597 / BCRC 20456 / CBS 421 / NBRC 0211 / NRRL Y-12639</strain>
    </source>
</reference>
<dbReference type="Gene3D" id="3.10.310.20">
    <property type="entry name" value="DHHA2 domain"/>
    <property type="match status" value="1"/>
</dbReference>
<sequence length="397" mass="45589">MSTNIFTVRQFLEQLKNVHLPKIIGSTMNLNIVYGNESADFDSITSAISYAYFSYIHHGYQKGINPIIPIINIPRLELKLRKDVMIALDKMSINEDTLFFMDDLDKWEDIHKGKVSARLVDHNDQPKQQYGVDKVTGIIDHHFDQKNFLDAKPRIIRPTGSCTSLVFNYWYDMLGKSLEKIIDIIPLCLGGILLDTSNLKHKVEDPDLEAMAHLKEGLIQYNETSLSNIDIDSYYKELNHAKKDIRDFSVKDILCKDYKQFEFKTKNNVPIVIGVASIVKSLDWLYKNISPDSSFKKQCVEFRNERKLTVLVLMTKKSDENGFKRELGIIPDPSFKPENVNKLVDMITGQLALVNDTISTMTDTEEDPYLVFDQQNVQATRKQVVPFVKEAIEQLTV</sequence>
<gene>
    <name evidence="6" type="primary">NDAI0D03370</name>
    <name evidence="6" type="ordered locus">NDAI_0D03370</name>
</gene>
<dbReference type="GO" id="GO:0004309">
    <property type="term" value="F:exopolyphosphatase activity"/>
    <property type="evidence" value="ECO:0007669"/>
    <property type="project" value="EnsemblFungi"/>
</dbReference>
<dbReference type="InterPro" id="IPR038763">
    <property type="entry name" value="DHH_sf"/>
</dbReference>
<keyword evidence="4" id="KW-0464">Manganese</keyword>
<dbReference type="PANTHER" id="PTHR12112">
    <property type="entry name" value="BNIP - RELATED"/>
    <property type="match status" value="1"/>
</dbReference>
<dbReference type="OrthoDB" id="374045at2759"/>
<dbReference type="OMA" id="TMTIFFN"/>
<dbReference type="RefSeq" id="XP_003669894.1">
    <property type="nucleotide sequence ID" value="XM_003669846.1"/>
</dbReference>
<evidence type="ECO:0000256" key="2">
    <source>
        <dbReference type="ARBA" id="ARBA00022723"/>
    </source>
</evidence>
<evidence type="ECO:0000256" key="4">
    <source>
        <dbReference type="ARBA" id="ARBA00023211"/>
    </source>
</evidence>
<dbReference type="GO" id="GO:0005759">
    <property type="term" value="C:mitochondrial matrix"/>
    <property type="evidence" value="ECO:0007669"/>
    <property type="project" value="EnsemblFungi"/>
</dbReference>
<dbReference type="Pfam" id="PF01368">
    <property type="entry name" value="DHH"/>
    <property type="match status" value="1"/>
</dbReference>
<dbReference type="PANTHER" id="PTHR12112:SF39">
    <property type="entry name" value="EG:152A3.5 PROTEIN (FBGN0003116_PN PROTEIN)"/>
    <property type="match status" value="1"/>
</dbReference>
<dbReference type="EMBL" id="HE580270">
    <property type="protein sequence ID" value="CCD24651.1"/>
    <property type="molecule type" value="Genomic_DNA"/>
</dbReference>
<keyword evidence="3" id="KW-0378">Hydrolase</keyword>
<dbReference type="STRING" id="1071378.G0WA40"/>
<dbReference type="GeneID" id="11495105"/>
<dbReference type="Pfam" id="PF02833">
    <property type="entry name" value="DHHA2"/>
    <property type="match status" value="1"/>
</dbReference>